<comment type="function">
    <text evidence="6">S-adenosyl-L-methionine-dependent methyltransferase that catalyzes the trimethylation of the amino group of the modified target histidine residue in translation elongation factor 2 (EF-2), to form an intermediate called diphthine. The three successive methylation reactions represent the second step of diphthamide biosynthesis.</text>
</comment>
<dbReference type="Pfam" id="PF00590">
    <property type="entry name" value="TP_methylase"/>
    <property type="match status" value="1"/>
</dbReference>
<evidence type="ECO:0000256" key="3">
    <source>
        <dbReference type="ARBA" id="ARBA00022603"/>
    </source>
</evidence>
<dbReference type="Gene3D" id="3.40.1010.10">
    <property type="entry name" value="Cobalt-precorrin-4 Transmethylase, Domain 1"/>
    <property type="match status" value="1"/>
</dbReference>
<comment type="similarity">
    <text evidence="2 6">Belongs to the diphthine synthase family.</text>
</comment>
<dbReference type="CDD" id="cd11647">
    <property type="entry name" value="DHP5_DphB"/>
    <property type="match status" value="1"/>
</dbReference>
<evidence type="ECO:0000256" key="6">
    <source>
        <dbReference type="HAMAP-Rule" id="MF_01084"/>
    </source>
</evidence>
<reference evidence="9" key="1">
    <citation type="journal article" date="2020" name="bioRxiv">
        <title>A rank-normalized archaeal taxonomy based on genome phylogeny resolves widespread incomplete and uneven classifications.</title>
        <authorList>
            <person name="Rinke C."/>
            <person name="Chuvochina M."/>
            <person name="Mussig A.J."/>
            <person name="Chaumeil P.-A."/>
            <person name="Waite D.W."/>
            <person name="Whitman W.B."/>
            <person name="Parks D.H."/>
            <person name="Hugenholtz P."/>
        </authorList>
    </citation>
    <scope>NUCLEOTIDE SEQUENCE</scope>
    <source>
        <strain evidence="9">UBA12518</strain>
    </source>
</reference>
<gene>
    <name evidence="6" type="primary">dphB</name>
    <name evidence="9" type="ORF">HA299_03935</name>
</gene>
<feature type="binding site" evidence="6 7">
    <location>
        <begin position="112"/>
        <end position="113"/>
    </location>
    <ligand>
        <name>S-adenosyl-L-methionine</name>
        <dbReference type="ChEBI" id="CHEBI:59789"/>
    </ligand>
</feature>
<proteinExistence type="inferred from homology"/>
<feature type="binding site" evidence="6 7">
    <location>
        <position position="233"/>
    </location>
    <ligand>
        <name>S-adenosyl-L-methionine</name>
        <dbReference type="ChEBI" id="CHEBI:59789"/>
    </ligand>
</feature>
<dbReference type="AlphaFoldDB" id="A0A832RUX3"/>
<feature type="domain" description="Tetrapyrrole methylase" evidence="8">
    <location>
        <begin position="1"/>
        <end position="223"/>
    </location>
</feature>
<protein>
    <recommendedName>
        <fullName evidence="6">Diphthine synthase</fullName>
        <ecNumber evidence="6">2.1.1.98</ecNumber>
    </recommendedName>
    <alternativeName>
        <fullName evidence="6">Diphthamide biosynthesis methyltransferase</fullName>
    </alternativeName>
</protein>
<evidence type="ECO:0000256" key="4">
    <source>
        <dbReference type="ARBA" id="ARBA00022679"/>
    </source>
</evidence>
<evidence type="ECO:0000256" key="5">
    <source>
        <dbReference type="ARBA" id="ARBA00022691"/>
    </source>
</evidence>
<feature type="binding site" evidence="6 7">
    <location>
        <position position="87"/>
    </location>
    <ligand>
        <name>S-adenosyl-L-methionine</name>
        <dbReference type="ChEBI" id="CHEBI:59789"/>
    </ligand>
</feature>
<keyword evidence="4 6" id="KW-0808">Transferase</keyword>
<dbReference type="InterPro" id="IPR004551">
    <property type="entry name" value="Dphthn_synthase"/>
</dbReference>
<dbReference type="GO" id="GO:0032259">
    <property type="term" value="P:methylation"/>
    <property type="evidence" value="ECO:0007669"/>
    <property type="project" value="UniProtKB-KW"/>
</dbReference>
<comment type="catalytic activity">
    <reaction evidence="6">
        <text>2-[(3S)-amino-3-carboxypropyl]-L-histidyl-[translation elongation factor 2] + 3 S-adenosyl-L-methionine = diphthine-[translation elongation factor 2] + 3 S-adenosyl-L-homocysteine + 3 H(+)</text>
        <dbReference type="Rhea" id="RHEA:36415"/>
        <dbReference type="Rhea" id="RHEA-COMP:9749"/>
        <dbReference type="Rhea" id="RHEA-COMP:10172"/>
        <dbReference type="ChEBI" id="CHEBI:15378"/>
        <dbReference type="ChEBI" id="CHEBI:57856"/>
        <dbReference type="ChEBI" id="CHEBI:59789"/>
        <dbReference type="ChEBI" id="CHEBI:73995"/>
        <dbReference type="ChEBI" id="CHEBI:82696"/>
        <dbReference type="EC" id="2.1.1.98"/>
    </reaction>
</comment>
<dbReference type="RefSeq" id="WP_042685734.1">
    <property type="nucleotide sequence ID" value="NZ_DUIH01000012.1"/>
</dbReference>
<name>A0A832RUX3_9EURY</name>
<dbReference type="InterPro" id="IPR000878">
    <property type="entry name" value="4pyrrol_Mease"/>
</dbReference>
<keyword evidence="5 6" id="KW-0949">S-adenosyl-L-methionine</keyword>
<dbReference type="Gene3D" id="3.30.950.10">
    <property type="entry name" value="Methyltransferase, Cobalt-precorrin-4 Transmethylase, Domain 2"/>
    <property type="match status" value="1"/>
</dbReference>
<dbReference type="GO" id="GO:0017183">
    <property type="term" value="P:protein histidyl modification to diphthamide"/>
    <property type="evidence" value="ECO:0007669"/>
    <property type="project" value="UniProtKB-UniRule"/>
</dbReference>
<evidence type="ECO:0000256" key="1">
    <source>
        <dbReference type="ARBA" id="ARBA00005156"/>
    </source>
</evidence>
<feature type="binding site" evidence="6 7">
    <location>
        <position position="84"/>
    </location>
    <ligand>
        <name>S-adenosyl-L-methionine</name>
        <dbReference type="ChEBI" id="CHEBI:59789"/>
    </ligand>
</feature>
<dbReference type="InterPro" id="IPR014776">
    <property type="entry name" value="4pyrrole_Mease_sub2"/>
</dbReference>
<evidence type="ECO:0000313" key="10">
    <source>
        <dbReference type="Proteomes" id="UP000600363"/>
    </source>
</evidence>
<evidence type="ECO:0000259" key="8">
    <source>
        <dbReference type="Pfam" id="PF00590"/>
    </source>
</evidence>
<dbReference type="Proteomes" id="UP000600363">
    <property type="component" value="Unassembled WGS sequence"/>
</dbReference>
<feature type="binding site" evidence="6 7">
    <location>
        <position position="9"/>
    </location>
    <ligand>
        <name>S-adenosyl-L-methionine</name>
        <dbReference type="ChEBI" id="CHEBI:59789"/>
    </ligand>
</feature>
<dbReference type="GO" id="GO:0004164">
    <property type="term" value="F:diphthine synthase activity"/>
    <property type="evidence" value="ECO:0007669"/>
    <property type="project" value="UniProtKB-UniRule"/>
</dbReference>
<dbReference type="HAMAP" id="MF_01084">
    <property type="entry name" value="Diphthine_synth"/>
    <property type="match status" value="1"/>
</dbReference>
<evidence type="ECO:0000256" key="2">
    <source>
        <dbReference type="ARBA" id="ARBA00006729"/>
    </source>
</evidence>
<dbReference type="PIRSF" id="PIRSF036432">
    <property type="entry name" value="Diphthine_synth"/>
    <property type="match status" value="1"/>
</dbReference>
<keyword evidence="3 6" id="KW-0489">Methyltransferase</keyword>
<feature type="binding site" evidence="6 7">
    <location>
        <position position="208"/>
    </location>
    <ligand>
        <name>S-adenosyl-L-methionine</name>
        <dbReference type="ChEBI" id="CHEBI:59789"/>
    </ligand>
</feature>
<dbReference type="PANTHER" id="PTHR10882">
    <property type="entry name" value="DIPHTHINE SYNTHASE"/>
    <property type="match status" value="1"/>
</dbReference>
<dbReference type="SUPFAM" id="SSF53790">
    <property type="entry name" value="Tetrapyrrole methylase"/>
    <property type="match status" value="1"/>
</dbReference>
<evidence type="ECO:0000256" key="7">
    <source>
        <dbReference type="PIRSR" id="PIRSR036432-1"/>
    </source>
</evidence>
<dbReference type="PANTHER" id="PTHR10882:SF0">
    <property type="entry name" value="DIPHTHINE METHYL ESTER SYNTHASE"/>
    <property type="match status" value="1"/>
</dbReference>
<dbReference type="EMBL" id="DUIH01000012">
    <property type="protein sequence ID" value="HIH69757.1"/>
    <property type="molecule type" value="Genomic_DNA"/>
</dbReference>
<dbReference type="InterPro" id="IPR035996">
    <property type="entry name" value="4pyrrol_Methylase_sf"/>
</dbReference>
<accession>A0A832RUX3</accession>
<comment type="caution">
    <text evidence="9">The sequence shown here is derived from an EMBL/GenBank/DDBJ whole genome shotgun (WGS) entry which is preliminary data.</text>
</comment>
<comment type="subunit">
    <text evidence="6">Homodimer.</text>
</comment>
<sequence>MLTFVGLGLFDEHDITLKGLRAVQQADEVYAEFYTSRLCGASIEQLEALYGKKVHVLSREDIEGHPTFIERARELDVVLLSGGDPMVSTTHVDLRLRAHRMGIATRIVHAPSIVSAVCGLTGLQNYRFGRSATVPFPYEHGERRMVYESPYDVVRENLERNLHTLLYMDIQNGRFMRASEGAALLLEVAQRRGDEGLSSRLGVAIARAGSEDCVVRAAPLEDIASMELGPPLHVLVVPAELHFMEAEALVEFAKAPRHILEG</sequence>
<dbReference type="EC" id="2.1.1.98" evidence="6"/>
<organism evidence="9 10">
    <name type="scientific">Methermicoccus shengliensis</name>
    <dbReference type="NCBI Taxonomy" id="660064"/>
    <lineage>
        <taxon>Archaea</taxon>
        <taxon>Methanobacteriati</taxon>
        <taxon>Methanobacteriota</taxon>
        <taxon>Stenosarchaea group</taxon>
        <taxon>Methanomicrobia</taxon>
        <taxon>Methanosarcinales</taxon>
        <taxon>Methermicoccaceae</taxon>
        <taxon>Methermicoccus</taxon>
    </lineage>
</organism>
<evidence type="ECO:0000313" key="9">
    <source>
        <dbReference type="EMBL" id="HIH69757.1"/>
    </source>
</evidence>
<comment type="pathway">
    <text evidence="1 6">Protein modification; peptidyl-diphthamide biosynthesis.</text>
</comment>
<dbReference type="NCBIfam" id="TIGR00522">
    <property type="entry name" value="dph5"/>
    <property type="match status" value="1"/>
</dbReference>
<comment type="caution">
    <text evidence="6">Lacks conserved residue(s) required for the propagation of feature annotation.</text>
</comment>
<dbReference type="InterPro" id="IPR014777">
    <property type="entry name" value="4pyrrole_Mease_sub1"/>
</dbReference>
<dbReference type="UniPathway" id="UPA00559"/>